<evidence type="ECO:0000313" key="6">
    <source>
        <dbReference type="Proteomes" id="UP000031030"/>
    </source>
</evidence>
<dbReference type="GO" id="GO:0016757">
    <property type="term" value="F:glycosyltransferase activity"/>
    <property type="evidence" value="ECO:0007669"/>
    <property type="project" value="UniProtKB-KW"/>
</dbReference>
<evidence type="ECO:0000313" key="5">
    <source>
        <dbReference type="EMBL" id="KHK99320.1"/>
    </source>
</evidence>
<gene>
    <name evidence="5" type="ORF">LK09_03330</name>
</gene>
<dbReference type="OrthoDB" id="9814612at2"/>
<reference evidence="5 6" key="1">
    <citation type="submission" date="2014-11" db="EMBL/GenBank/DDBJ databases">
        <title>Genome sequence of Microbacterium mangrovi MUSC 115(T).</title>
        <authorList>
            <person name="Lee L.-H."/>
        </authorList>
    </citation>
    <scope>NUCLEOTIDE SEQUENCE [LARGE SCALE GENOMIC DNA]</scope>
    <source>
        <strain evidence="5 6">MUSC 115</strain>
    </source>
</reference>
<evidence type="ECO:0000256" key="2">
    <source>
        <dbReference type="ARBA" id="ARBA00022679"/>
    </source>
</evidence>
<dbReference type="InterPro" id="IPR028098">
    <property type="entry name" value="Glyco_trans_4-like_N"/>
</dbReference>
<name>A0A0B2A8A6_9MICO</name>
<dbReference type="Pfam" id="PF13579">
    <property type="entry name" value="Glyco_trans_4_4"/>
    <property type="match status" value="1"/>
</dbReference>
<dbReference type="AlphaFoldDB" id="A0A0B2A8A6"/>
<accession>A0A0B2A8A6</accession>
<comment type="caution">
    <text evidence="5">The sequence shown here is derived from an EMBL/GenBank/DDBJ whole genome shotgun (WGS) entry which is preliminary data.</text>
</comment>
<dbReference type="RefSeq" id="WP_039395936.1">
    <property type="nucleotide sequence ID" value="NZ_JTDK01000003.1"/>
</dbReference>
<dbReference type="PANTHER" id="PTHR12526">
    <property type="entry name" value="GLYCOSYLTRANSFERASE"/>
    <property type="match status" value="1"/>
</dbReference>
<feature type="domain" description="Glycosyltransferase subfamily 4-like N-terminal" evidence="4">
    <location>
        <begin position="27"/>
        <end position="186"/>
    </location>
</feature>
<dbReference type="InterPro" id="IPR001296">
    <property type="entry name" value="Glyco_trans_1"/>
</dbReference>
<keyword evidence="6" id="KW-1185">Reference proteome</keyword>
<dbReference type="Pfam" id="PF00534">
    <property type="entry name" value="Glycos_transf_1"/>
    <property type="match status" value="1"/>
</dbReference>
<protein>
    <submittedName>
        <fullName evidence="5">Uncharacterized protein</fullName>
    </submittedName>
</protein>
<dbReference type="EMBL" id="JTDK01000003">
    <property type="protein sequence ID" value="KHK99320.1"/>
    <property type="molecule type" value="Genomic_DNA"/>
</dbReference>
<dbReference type="Gene3D" id="3.40.50.2000">
    <property type="entry name" value="Glycogen Phosphorylase B"/>
    <property type="match status" value="2"/>
</dbReference>
<sequence>MTDRIGRRAMRVAHLDHTTTTGGAEYALARMLRAEHDWAAVLLLPPTTGEDVYAGAVGDVPVRVRGVAQSAGASSGGAMRLLALGGSVLAQAAVTRVSPEFRTADVVHANTSRAAAYTALAAWTTKVPLVVHLRDMIDVEALGTAGYALMTRLVLPRADGVIANSRATLESAHPFFRAGVDAEVIPSASGLRRSRPRAATHTPIRVGMLARIDPWKGQDLLVDAFASAFPDGPETLELAGGAPFGHDDHLDALKHRVAALGIADRVLFPGHVGDVDTLLSTWDVGVQASIRPEPMGQNVLQYLAAGLPTVVVDEGGPTEWVVDGANGLRVPPRDASSLASALRALAADPALRTRLSAAAVGTPGLLSDADVAAAHAAFYRRVIERRGRSRRR</sequence>
<organism evidence="5 6">
    <name type="scientific">Microbacterium mangrovi</name>
    <dbReference type="NCBI Taxonomy" id="1348253"/>
    <lineage>
        <taxon>Bacteria</taxon>
        <taxon>Bacillati</taxon>
        <taxon>Actinomycetota</taxon>
        <taxon>Actinomycetes</taxon>
        <taxon>Micrococcales</taxon>
        <taxon>Microbacteriaceae</taxon>
        <taxon>Microbacterium</taxon>
    </lineage>
</organism>
<dbReference type="Proteomes" id="UP000031030">
    <property type="component" value="Unassembled WGS sequence"/>
</dbReference>
<evidence type="ECO:0000259" key="4">
    <source>
        <dbReference type="Pfam" id="PF13579"/>
    </source>
</evidence>
<proteinExistence type="predicted"/>
<dbReference type="CDD" id="cd03801">
    <property type="entry name" value="GT4_PimA-like"/>
    <property type="match status" value="1"/>
</dbReference>
<evidence type="ECO:0000256" key="1">
    <source>
        <dbReference type="ARBA" id="ARBA00022676"/>
    </source>
</evidence>
<keyword evidence="2" id="KW-0808">Transferase</keyword>
<dbReference type="STRING" id="1348253.LK09_03330"/>
<keyword evidence="1" id="KW-0328">Glycosyltransferase</keyword>
<dbReference type="PANTHER" id="PTHR12526:SF638">
    <property type="entry name" value="SPORE COAT PROTEIN SA"/>
    <property type="match status" value="1"/>
</dbReference>
<evidence type="ECO:0000259" key="3">
    <source>
        <dbReference type="Pfam" id="PF00534"/>
    </source>
</evidence>
<feature type="domain" description="Glycosyl transferase family 1" evidence="3">
    <location>
        <begin position="201"/>
        <end position="359"/>
    </location>
</feature>
<dbReference type="SUPFAM" id="SSF53756">
    <property type="entry name" value="UDP-Glycosyltransferase/glycogen phosphorylase"/>
    <property type="match status" value="1"/>
</dbReference>